<dbReference type="InterPro" id="IPR036196">
    <property type="entry name" value="Ptyr_pPase_sf"/>
</dbReference>
<sequence>MIRVLFICHGNICRSPMAEFILKDIVTKRGIADQFEIASAATSTEEIWNGVGNPVYPPAREELARHGISCKGKRAVQLTASDYDHYDYLIGMDSMNMRNIERMTGHRRGDKIYKMLEFAGRDADVRDPWYSGNFRETYEDVVEGCQAFLDWLTINKKLSN</sequence>
<name>A0A8I0APJ6_9FIRM</name>
<dbReference type="InterPro" id="IPR017867">
    <property type="entry name" value="Tyr_phospatase_low_mol_wt"/>
</dbReference>
<comment type="caution">
    <text evidence="8">The sequence shown here is derived from an EMBL/GenBank/DDBJ whole genome shotgun (WGS) entry which is preliminary data.</text>
</comment>
<accession>A0A8I0APJ6</accession>
<evidence type="ECO:0000259" key="7">
    <source>
        <dbReference type="SMART" id="SM00226"/>
    </source>
</evidence>
<dbReference type="SMART" id="SM00226">
    <property type="entry name" value="LMWPc"/>
    <property type="match status" value="1"/>
</dbReference>
<dbReference type="SUPFAM" id="SSF52788">
    <property type="entry name" value="Phosphotyrosine protein phosphatases I"/>
    <property type="match status" value="1"/>
</dbReference>
<evidence type="ECO:0000256" key="1">
    <source>
        <dbReference type="ARBA" id="ARBA00011063"/>
    </source>
</evidence>
<dbReference type="AlphaFoldDB" id="A0A8I0APJ6"/>
<feature type="domain" description="Phosphotyrosine protein phosphatase I" evidence="7">
    <location>
        <begin position="2"/>
        <end position="151"/>
    </location>
</feature>
<organism evidence="8 9">
    <name type="scientific">Coprococcus hominis</name>
    <name type="common">ex Liu et al. 2022</name>
    <dbReference type="NCBI Taxonomy" id="2763039"/>
    <lineage>
        <taxon>Bacteria</taxon>
        <taxon>Bacillati</taxon>
        <taxon>Bacillota</taxon>
        <taxon>Clostridia</taxon>
        <taxon>Lachnospirales</taxon>
        <taxon>Lachnospiraceae</taxon>
        <taxon>Coprococcus</taxon>
    </lineage>
</organism>
<dbReference type="PANTHER" id="PTHR11717">
    <property type="entry name" value="LOW MOLECULAR WEIGHT PROTEIN TYROSINE PHOSPHATASE"/>
    <property type="match status" value="1"/>
</dbReference>
<dbReference type="CDD" id="cd16343">
    <property type="entry name" value="LMWPTP"/>
    <property type="match status" value="1"/>
</dbReference>
<keyword evidence="4" id="KW-0904">Protein phosphatase</keyword>
<evidence type="ECO:0000256" key="4">
    <source>
        <dbReference type="ARBA" id="ARBA00022912"/>
    </source>
</evidence>
<gene>
    <name evidence="8" type="ORF">H8S09_08415</name>
</gene>
<evidence type="ECO:0000256" key="5">
    <source>
        <dbReference type="ARBA" id="ARBA00051722"/>
    </source>
</evidence>
<evidence type="ECO:0000313" key="9">
    <source>
        <dbReference type="Proteomes" id="UP000615234"/>
    </source>
</evidence>
<evidence type="ECO:0000256" key="3">
    <source>
        <dbReference type="ARBA" id="ARBA00022801"/>
    </source>
</evidence>
<dbReference type="Gene3D" id="3.40.50.2300">
    <property type="match status" value="1"/>
</dbReference>
<protein>
    <recommendedName>
        <fullName evidence="2">protein-tyrosine-phosphatase</fullName>
        <ecNumber evidence="2">3.1.3.48</ecNumber>
    </recommendedName>
</protein>
<comment type="similarity">
    <text evidence="1">Belongs to the low molecular weight phosphotyrosine protein phosphatase family.</text>
</comment>
<reference evidence="8 9" key="1">
    <citation type="submission" date="2020-08" db="EMBL/GenBank/DDBJ databases">
        <title>Genome public.</title>
        <authorList>
            <person name="Liu C."/>
            <person name="Sun Q."/>
        </authorList>
    </citation>
    <scope>NUCLEOTIDE SEQUENCE [LARGE SCALE GENOMIC DNA]</scope>
    <source>
        <strain evidence="8 9">NSJ-10</strain>
    </source>
</reference>
<dbReference type="Proteomes" id="UP000615234">
    <property type="component" value="Unassembled WGS sequence"/>
</dbReference>
<dbReference type="EMBL" id="JACOOX010000004">
    <property type="protein sequence ID" value="MBC5662914.1"/>
    <property type="molecule type" value="Genomic_DNA"/>
</dbReference>
<dbReference type="RefSeq" id="WP_186847668.1">
    <property type="nucleotide sequence ID" value="NZ_JACOOX010000004.1"/>
</dbReference>
<dbReference type="Pfam" id="PF01451">
    <property type="entry name" value="LMWPc"/>
    <property type="match status" value="1"/>
</dbReference>
<keyword evidence="3" id="KW-0378">Hydrolase</keyword>
<feature type="active site" description="Proton donor" evidence="6">
    <location>
        <position position="127"/>
    </location>
</feature>
<evidence type="ECO:0000313" key="8">
    <source>
        <dbReference type="EMBL" id="MBC5662914.1"/>
    </source>
</evidence>
<feature type="active site" evidence="6">
    <location>
        <position position="14"/>
    </location>
</feature>
<dbReference type="InterPro" id="IPR023485">
    <property type="entry name" value="Ptyr_pPase"/>
</dbReference>
<dbReference type="PRINTS" id="PR00719">
    <property type="entry name" value="LMWPTPASE"/>
</dbReference>
<dbReference type="InterPro" id="IPR050438">
    <property type="entry name" value="LMW_PTPase"/>
</dbReference>
<dbReference type="EC" id="3.1.3.48" evidence="2"/>
<keyword evidence="9" id="KW-1185">Reference proteome</keyword>
<evidence type="ECO:0000256" key="6">
    <source>
        <dbReference type="PIRSR" id="PIRSR617867-1"/>
    </source>
</evidence>
<dbReference type="PANTHER" id="PTHR11717:SF7">
    <property type="entry name" value="LOW MOLECULAR WEIGHT PHOSPHOTYROSINE PROTEIN PHOSPHATASE"/>
    <property type="match status" value="1"/>
</dbReference>
<feature type="active site" description="Nucleophile" evidence="6">
    <location>
        <position position="8"/>
    </location>
</feature>
<evidence type="ECO:0000256" key="2">
    <source>
        <dbReference type="ARBA" id="ARBA00013064"/>
    </source>
</evidence>
<comment type="catalytic activity">
    <reaction evidence="5">
        <text>O-phospho-L-tyrosyl-[protein] + H2O = L-tyrosyl-[protein] + phosphate</text>
        <dbReference type="Rhea" id="RHEA:10684"/>
        <dbReference type="Rhea" id="RHEA-COMP:10136"/>
        <dbReference type="Rhea" id="RHEA-COMP:20101"/>
        <dbReference type="ChEBI" id="CHEBI:15377"/>
        <dbReference type="ChEBI" id="CHEBI:43474"/>
        <dbReference type="ChEBI" id="CHEBI:46858"/>
        <dbReference type="ChEBI" id="CHEBI:61978"/>
        <dbReference type="EC" id="3.1.3.48"/>
    </reaction>
</comment>
<dbReference type="GO" id="GO:0004725">
    <property type="term" value="F:protein tyrosine phosphatase activity"/>
    <property type="evidence" value="ECO:0007669"/>
    <property type="project" value="UniProtKB-EC"/>
</dbReference>
<proteinExistence type="inferred from homology"/>